<dbReference type="EMBL" id="BARS01022338">
    <property type="protein sequence ID" value="GAG13219.1"/>
    <property type="molecule type" value="Genomic_DNA"/>
</dbReference>
<gene>
    <name evidence="9" type="ORF">S01H1_35730</name>
</gene>
<name>X0V4V8_9ZZZZ</name>
<dbReference type="GO" id="GO:0005886">
    <property type="term" value="C:plasma membrane"/>
    <property type="evidence" value="ECO:0007669"/>
    <property type="project" value="UniProtKB-SubCell"/>
</dbReference>
<dbReference type="InterPro" id="IPR050366">
    <property type="entry name" value="BP-dependent_transpt_permease"/>
</dbReference>
<dbReference type="PANTHER" id="PTHR43386">
    <property type="entry name" value="OLIGOPEPTIDE TRANSPORT SYSTEM PERMEASE PROTEIN APPC"/>
    <property type="match status" value="1"/>
</dbReference>
<evidence type="ECO:0000256" key="3">
    <source>
        <dbReference type="ARBA" id="ARBA00022475"/>
    </source>
</evidence>
<evidence type="ECO:0000256" key="5">
    <source>
        <dbReference type="ARBA" id="ARBA00022989"/>
    </source>
</evidence>
<dbReference type="PANTHER" id="PTHR43386:SF1">
    <property type="entry name" value="D,D-DIPEPTIDE TRANSPORT SYSTEM PERMEASE PROTEIN DDPC-RELATED"/>
    <property type="match status" value="1"/>
</dbReference>
<accession>X0V4V8</accession>
<feature type="non-terminal residue" evidence="9">
    <location>
        <position position="253"/>
    </location>
</feature>
<dbReference type="InterPro" id="IPR025966">
    <property type="entry name" value="OppC_N"/>
</dbReference>
<dbReference type="Pfam" id="PF12911">
    <property type="entry name" value="OppC_N"/>
    <property type="match status" value="1"/>
</dbReference>
<dbReference type="AlphaFoldDB" id="X0V4V8"/>
<dbReference type="InterPro" id="IPR000515">
    <property type="entry name" value="MetI-like"/>
</dbReference>
<evidence type="ECO:0000256" key="4">
    <source>
        <dbReference type="ARBA" id="ARBA00022692"/>
    </source>
</evidence>
<keyword evidence="2" id="KW-0813">Transport</keyword>
<keyword evidence="4 7" id="KW-0812">Transmembrane</keyword>
<keyword evidence="5 7" id="KW-1133">Transmembrane helix</keyword>
<feature type="transmembrane region" description="Helical" evidence="7">
    <location>
        <begin position="93"/>
        <end position="117"/>
    </location>
</feature>
<evidence type="ECO:0000256" key="7">
    <source>
        <dbReference type="SAM" id="Phobius"/>
    </source>
</evidence>
<comment type="subcellular location">
    <subcellularLocation>
        <location evidence="1">Cell membrane</location>
        <topology evidence="1">Multi-pass membrane protein</topology>
    </subcellularLocation>
</comment>
<feature type="domain" description="ABC transmembrane type-1" evidence="8">
    <location>
        <begin position="89"/>
        <end position="253"/>
    </location>
</feature>
<reference evidence="9" key="1">
    <citation type="journal article" date="2014" name="Front. Microbiol.">
        <title>High frequency of phylogenetically diverse reductive dehalogenase-homologous genes in deep subseafloor sedimentary metagenomes.</title>
        <authorList>
            <person name="Kawai M."/>
            <person name="Futagami T."/>
            <person name="Toyoda A."/>
            <person name="Takaki Y."/>
            <person name="Nishi S."/>
            <person name="Hori S."/>
            <person name="Arai W."/>
            <person name="Tsubouchi T."/>
            <person name="Morono Y."/>
            <person name="Uchiyama I."/>
            <person name="Ito T."/>
            <person name="Fujiyama A."/>
            <person name="Inagaki F."/>
            <person name="Takami H."/>
        </authorList>
    </citation>
    <scope>NUCLEOTIDE SEQUENCE</scope>
    <source>
        <strain evidence="9">Expedition CK06-06</strain>
    </source>
</reference>
<evidence type="ECO:0000259" key="8">
    <source>
        <dbReference type="PROSITE" id="PS50928"/>
    </source>
</evidence>
<sequence length="253" mass="28165">MVLPRLSHILRISVWLGQFWRRYRKNKGAVLGLFFLFFLALVALLADFISTYEPMEPGVGLRLEPPSQHFLMGTDNLARDIFSGVVHGSRVSLLIGFSASFTAILLGGLVGAISGYFGGRIDDMLMRFCEVFQSMPRFLFALVIVVFFGSTIWNVVVVIGLLSWPRTARMLRAEFLRLRESEFVTASRAIGMRSGRIILRHILPNTAHILLVTGSLEVGAAIITEAGLSFLGVGDPNLMSWGRMLFNAQPVFR</sequence>
<protein>
    <recommendedName>
        <fullName evidence="8">ABC transmembrane type-1 domain-containing protein</fullName>
    </recommendedName>
</protein>
<dbReference type="PROSITE" id="PS50928">
    <property type="entry name" value="ABC_TM1"/>
    <property type="match status" value="1"/>
</dbReference>
<evidence type="ECO:0000313" key="9">
    <source>
        <dbReference type="EMBL" id="GAG13219.1"/>
    </source>
</evidence>
<feature type="transmembrane region" description="Helical" evidence="7">
    <location>
        <begin position="138"/>
        <end position="164"/>
    </location>
</feature>
<keyword evidence="3" id="KW-1003">Cell membrane</keyword>
<organism evidence="9">
    <name type="scientific">marine sediment metagenome</name>
    <dbReference type="NCBI Taxonomy" id="412755"/>
    <lineage>
        <taxon>unclassified sequences</taxon>
        <taxon>metagenomes</taxon>
        <taxon>ecological metagenomes</taxon>
    </lineage>
</organism>
<dbReference type="SUPFAM" id="SSF161098">
    <property type="entry name" value="MetI-like"/>
    <property type="match status" value="1"/>
</dbReference>
<comment type="caution">
    <text evidence="9">The sequence shown here is derived from an EMBL/GenBank/DDBJ whole genome shotgun (WGS) entry which is preliminary data.</text>
</comment>
<feature type="transmembrane region" description="Helical" evidence="7">
    <location>
        <begin position="28"/>
        <end position="49"/>
    </location>
</feature>
<evidence type="ECO:0000256" key="2">
    <source>
        <dbReference type="ARBA" id="ARBA00022448"/>
    </source>
</evidence>
<keyword evidence="6 7" id="KW-0472">Membrane</keyword>
<evidence type="ECO:0000256" key="1">
    <source>
        <dbReference type="ARBA" id="ARBA00004651"/>
    </source>
</evidence>
<proteinExistence type="predicted"/>
<dbReference type="InterPro" id="IPR035906">
    <property type="entry name" value="MetI-like_sf"/>
</dbReference>
<dbReference type="CDD" id="cd06261">
    <property type="entry name" value="TM_PBP2"/>
    <property type="match status" value="1"/>
</dbReference>
<dbReference type="Gene3D" id="1.10.3720.10">
    <property type="entry name" value="MetI-like"/>
    <property type="match status" value="1"/>
</dbReference>
<dbReference type="Pfam" id="PF00528">
    <property type="entry name" value="BPD_transp_1"/>
    <property type="match status" value="1"/>
</dbReference>
<dbReference type="GO" id="GO:0055085">
    <property type="term" value="P:transmembrane transport"/>
    <property type="evidence" value="ECO:0007669"/>
    <property type="project" value="InterPro"/>
</dbReference>
<evidence type="ECO:0000256" key="6">
    <source>
        <dbReference type="ARBA" id="ARBA00023136"/>
    </source>
</evidence>